<evidence type="ECO:0000256" key="1">
    <source>
        <dbReference type="ARBA" id="ARBA00022741"/>
    </source>
</evidence>
<dbReference type="GO" id="GO:0051301">
    <property type="term" value="P:cell division"/>
    <property type="evidence" value="ECO:0007669"/>
    <property type="project" value="UniProtKB-KW"/>
</dbReference>
<name>A0A9X7VZX6_9BACL</name>
<dbReference type="InterPro" id="IPR003008">
    <property type="entry name" value="Tubulin_FtsZ_GTPase"/>
</dbReference>
<dbReference type="GO" id="GO:0005737">
    <property type="term" value="C:cytoplasm"/>
    <property type="evidence" value="ECO:0007669"/>
    <property type="project" value="TreeGrafter"/>
</dbReference>
<dbReference type="Gene3D" id="3.40.50.1440">
    <property type="entry name" value="Tubulin/FtsZ, GTPase domain"/>
    <property type="match status" value="1"/>
</dbReference>
<keyword evidence="3" id="KW-0132">Cell division</keyword>
<dbReference type="Proteomes" id="UP000663505">
    <property type="component" value="Chromosome"/>
</dbReference>
<dbReference type="EMBL" id="CP071182">
    <property type="protein sequence ID" value="QSO47804.1"/>
    <property type="molecule type" value="Genomic_DNA"/>
</dbReference>
<dbReference type="SUPFAM" id="SSF52490">
    <property type="entry name" value="Tubulin nucleotide-binding domain-like"/>
    <property type="match status" value="1"/>
</dbReference>
<dbReference type="InterPro" id="IPR045061">
    <property type="entry name" value="FtsZ/CetZ"/>
</dbReference>
<dbReference type="GO" id="GO:0005525">
    <property type="term" value="F:GTP binding"/>
    <property type="evidence" value="ECO:0007669"/>
    <property type="project" value="UniProtKB-KW"/>
</dbReference>
<keyword evidence="2" id="KW-0342">GTP-binding</keyword>
<dbReference type="RefSeq" id="WP_206657147.1">
    <property type="nucleotide sequence ID" value="NZ_CP071182.1"/>
</dbReference>
<reference evidence="3 4" key="1">
    <citation type="submission" date="2021-02" db="EMBL/GenBank/DDBJ databases">
        <title>Alicyclobacillus curvatus sp. nov. and Alicyclobacillus mengziensis sp. nov., two acidophilic bacteria isolated from acid mine drainage.</title>
        <authorList>
            <person name="Huang Y."/>
        </authorList>
    </citation>
    <scope>NUCLEOTIDE SEQUENCE [LARGE SCALE GENOMIC DNA]</scope>
    <source>
        <strain evidence="3 4">S30H14</strain>
    </source>
</reference>
<keyword evidence="3" id="KW-0131">Cell cycle</keyword>
<dbReference type="GO" id="GO:0003924">
    <property type="term" value="F:GTPase activity"/>
    <property type="evidence" value="ECO:0007669"/>
    <property type="project" value="InterPro"/>
</dbReference>
<evidence type="ECO:0000313" key="4">
    <source>
        <dbReference type="Proteomes" id="UP000663505"/>
    </source>
</evidence>
<sequence>MADTVRIFKVKQGLGADSAALISNIHRNDFCFFRFSGGNTGETARLIEDLCNLKTTGVFLIGIFRFPFRFEGKRRLQTAMLQYQQMRELCDTTTYIRADGMLETLNEETSLEDAYQRFDWIEDAPIRSIEELIQFTNQTNIDAEDVRRFLSDSKGPIYIRTFEGDKFDEPLNDILHAPYLPDDYTEGRQLILAIGCSRNVGMDTFQLMNLRFNDLFHKCELFKLGTYFFDAPAGNHFRITLMVNGISDPYPQILHRFQKQRLWLMRQWHLMAYKGKSLNLSVFNGAAIRGETKRINHYETADASVIEMDKHGPGRRKEKW</sequence>
<proteinExistence type="predicted"/>
<accession>A0A9X7VZX6</accession>
<dbReference type="GO" id="GO:0032153">
    <property type="term" value="C:cell division site"/>
    <property type="evidence" value="ECO:0007669"/>
    <property type="project" value="TreeGrafter"/>
</dbReference>
<evidence type="ECO:0000256" key="2">
    <source>
        <dbReference type="ARBA" id="ARBA00023134"/>
    </source>
</evidence>
<dbReference type="PRINTS" id="PR00423">
    <property type="entry name" value="CELLDVISFTSZ"/>
</dbReference>
<protein>
    <submittedName>
        <fullName evidence="3">Cell division protein FtsZ</fullName>
    </submittedName>
</protein>
<evidence type="ECO:0000313" key="3">
    <source>
        <dbReference type="EMBL" id="QSO47804.1"/>
    </source>
</evidence>
<dbReference type="PANTHER" id="PTHR30314:SF3">
    <property type="entry name" value="MITOCHONDRIAL DIVISION PROTEIN FSZA"/>
    <property type="match status" value="1"/>
</dbReference>
<keyword evidence="4" id="KW-1185">Reference proteome</keyword>
<dbReference type="PANTHER" id="PTHR30314">
    <property type="entry name" value="CELL DIVISION PROTEIN FTSZ-RELATED"/>
    <property type="match status" value="1"/>
</dbReference>
<dbReference type="AlphaFoldDB" id="A0A9X7VZX6"/>
<dbReference type="KEGG" id="afx:JZ786_01795"/>
<gene>
    <name evidence="3" type="ORF">JZ786_01795</name>
</gene>
<organism evidence="3 4">
    <name type="scientific">Alicyclobacillus mengziensis</name>
    <dbReference type="NCBI Taxonomy" id="2931921"/>
    <lineage>
        <taxon>Bacteria</taxon>
        <taxon>Bacillati</taxon>
        <taxon>Bacillota</taxon>
        <taxon>Bacilli</taxon>
        <taxon>Bacillales</taxon>
        <taxon>Alicyclobacillaceae</taxon>
        <taxon>Alicyclobacillus</taxon>
    </lineage>
</organism>
<dbReference type="InterPro" id="IPR036525">
    <property type="entry name" value="Tubulin/FtsZ_GTPase_sf"/>
</dbReference>
<keyword evidence="1" id="KW-0547">Nucleotide-binding</keyword>